<keyword evidence="10" id="KW-1015">Disulfide bond</keyword>
<evidence type="ECO:0000256" key="13">
    <source>
        <dbReference type="SAM" id="Phobius"/>
    </source>
</evidence>
<reference evidence="14" key="1">
    <citation type="submission" date="2022-11" db="EMBL/GenBank/DDBJ databases">
        <title>Centuries of genome instability and evolution in soft-shell clam transmissible cancer (bioRxiv).</title>
        <authorList>
            <person name="Hart S.F.M."/>
            <person name="Yonemitsu M.A."/>
            <person name="Giersch R.M."/>
            <person name="Beal B.F."/>
            <person name="Arriagada G."/>
            <person name="Davis B.W."/>
            <person name="Ostrander E.A."/>
            <person name="Goff S.P."/>
            <person name="Metzger M.J."/>
        </authorList>
    </citation>
    <scope>NUCLEOTIDE SEQUENCE</scope>
    <source>
        <strain evidence="14">MELC-2E11</strain>
        <tissue evidence="14">Siphon/mantle</tissue>
    </source>
</reference>
<name>A0ABY7DSX2_MYAAR</name>
<evidence type="ECO:0000256" key="6">
    <source>
        <dbReference type="ARBA" id="ARBA00022692"/>
    </source>
</evidence>
<keyword evidence="4" id="KW-1003">Cell membrane</keyword>
<keyword evidence="12" id="KW-0206">Cytoskeleton</keyword>
<evidence type="ECO:0000256" key="4">
    <source>
        <dbReference type="ARBA" id="ARBA00022475"/>
    </source>
</evidence>
<protein>
    <submittedName>
        <fullName evidence="14">SGCD-like protein</fullName>
    </submittedName>
</protein>
<keyword evidence="8 13" id="KW-1133">Transmembrane helix</keyword>
<dbReference type="InterPro" id="IPR039972">
    <property type="entry name" value="Sarcoglycan_gamma/delta/zeta"/>
</dbReference>
<keyword evidence="6 13" id="KW-0812">Transmembrane</keyword>
<keyword evidence="15" id="KW-1185">Reference proteome</keyword>
<dbReference type="EMBL" id="CP111014">
    <property type="protein sequence ID" value="WAR00174.1"/>
    <property type="molecule type" value="Genomic_DNA"/>
</dbReference>
<evidence type="ECO:0000313" key="14">
    <source>
        <dbReference type="EMBL" id="WAR00174.1"/>
    </source>
</evidence>
<evidence type="ECO:0000256" key="11">
    <source>
        <dbReference type="ARBA" id="ARBA00023180"/>
    </source>
</evidence>
<comment type="similarity">
    <text evidence="3">Belongs to the sarcoglycan beta/delta/gamma/zeta family.</text>
</comment>
<dbReference type="Pfam" id="PF04790">
    <property type="entry name" value="Sarcoglycan_1"/>
    <property type="match status" value="1"/>
</dbReference>
<feature type="transmembrane region" description="Helical" evidence="13">
    <location>
        <begin position="26"/>
        <end position="49"/>
    </location>
</feature>
<keyword evidence="5" id="KW-0963">Cytoplasm</keyword>
<proteinExistence type="inferred from homology"/>
<keyword evidence="9 13" id="KW-0472">Membrane</keyword>
<sequence length="378" mass="40762">MGGGRSMDFSRPVHPPAGIYGCRKQCLYAIVLFILVVVIMNLALTVWILRVLNFNISGLNVGTVTLSSSGLTVGGRTEVVRTLHASKITSASGTNKRLNITSRGDIVLKSRTGDTGKSVKFHLGSGRVKVLCDEFEVRDLDNQTRFKVTDKAVTYGVDEVTYSGKAVFNGSIETPNIRGPNKGSLRLESVSSSIQVSGRQGVQVEALVGNVEINTGNDLLLRADRKILMNATNILLPGLFPSTGNKSDVTRDDVYQLENVVNVNIKTDVVSARAGGGRIHVNLYHLVVVVVDDDAHLNIRLPVEHGGVVAKQVDAPAIIVLPVCDLPLAATILGHHGASVRPYIHLDTKPQCVLHKDRVHGQVHIVPRPVEGTAERHV</sequence>
<dbReference type="Proteomes" id="UP001164746">
    <property type="component" value="Chromosome 3"/>
</dbReference>
<evidence type="ECO:0000256" key="12">
    <source>
        <dbReference type="ARBA" id="ARBA00023212"/>
    </source>
</evidence>
<evidence type="ECO:0000256" key="10">
    <source>
        <dbReference type="ARBA" id="ARBA00023157"/>
    </source>
</evidence>
<dbReference type="InterPro" id="IPR006875">
    <property type="entry name" value="Sarcoglycan"/>
</dbReference>
<evidence type="ECO:0000256" key="9">
    <source>
        <dbReference type="ARBA" id="ARBA00023136"/>
    </source>
</evidence>
<keyword evidence="7" id="KW-0735">Signal-anchor</keyword>
<dbReference type="PANTHER" id="PTHR12939:SF10">
    <property type="entry name" value="EG:4F1.1 PROTEIN"/>
    <property type="match status" value="1"/>
</dbReference>
<evidence type="ECO:0000256" key="2">
    <source>
        <dbReference type="ARBA" id="ARBA00004274"/>
    </source>
</evidence>
<dbReference type="PANTHER" id="PTHR12939">
    <property type="entry name" value="SARCOGLYCAN"/>
    <property type="match status" value="1"/>
</dbReference>
<evidence type="ECO:0000256" key="5">
    <source>
        <dbReference type="ARBA" id="ARBA00022490"/>
    </source>
</evidence>
<evidence type="ECO:0000256" key="8">
    <source>
        <dbReference type="ARBA" id="ARBA00022989"/>
    </source>
</evidence>
<gene>
    <name evidence="14" type="ORF">MAR_024546</name>
</gene>
<evidence type="ECO:0000256" key="1">
    <source>
        <dbReference type="ARBA" id="ARBA00004245"/>
    </source>
</evidence>
<evidence type="ECO:0000256" key="7">
    <source>
        <dbReference type="ARBA" id="ARBA00022968"/>
    </source>
</evidence>
<evidence type="ECO:0000256" key="3">
    <source>
        <dbReference type="ARBA" id="ARBA00007574"/>
    </source>
</evidence>
<organism evidence="14 15">
    <name type="scientific">Mya arenaria</name>
    <name type="common">Soft-shell clam</name>
    <dbReference type="NCBI Taxonomy" id="6604"/>
    <lineage>
        <taxon>Eukaryota</taxon>
        <taxon>Metazoa</taxon>
        <taxon>Spiralia</taxon>
        <taxon>Lophotrochozoa</taxon>
        <taxon>Mollusca</taxon>
        <taxon>Bivalvia</taxon>
        <taxon>Autobranchia</taxon>
        <taxon>Heteroconchia</taxon>
        <taxon>Euheterodonta</taxon>
        <taxon>Imparidentia</taxon>
        <taxon>Neoheterodontei</taxon>
        <taxon>Myida</taxon>
        <taxon>Myoidea</taxon>
        <taxon>Myidae</taxon>
        <taxon>Mya</taxon>
    </lineage>
</organism>
<evidence type="ECO:0000313" key="15">
    <source>
        <dbReference type="Proteomes" id="UP001164746"/>
    </source>
</evidence>
<keyword evidence="11" id="KW-0325">Glycoprotein</keyword>
<accession>A0ABY7DSX2</accession>
<comment type="subcellular location">
    <subcellularLocation>
        <location evidence="2">Cell membrane</location>
        <location evidence="2">Sarcolemma</location>
        <topology evidence="2">Single-pass type II membrane protein</topology>
    </subcellularLocation>
    <subcellularLocation>
        <location evidence="1">Cytoplasm</location>
        <location evidence="1">Cytoskeleton</location>
    </subcellularLocation>
</comment>